<accession>A0ABQ8H6T1</accession>
<organism evidence="2 3">
    <name type="scientific">Xanthoceras sorbifolium</name>
    <dbReference type="NCBI Taxonomy" id="99658"/>
    <lineage>
        <taxon>Eukaryota</taxon>
        <taxon>Viridiplantae</taxon>
        <taxon>Streptophyta</taxon>
        <taxon>Embryophyta</taxon>
        <taxon>Tracheophyta</taxon>
        <taxon>Spermatophyta</taxon>
        <taxon>Magnoliopsida</taxon>
        <taxon>eudicotyledons</taxon>
        <taxon>Gunneridae</taxon>
        <taxon>Pentapetalae</taxon>
        <taxon>rosids</taxon>
        <taxon>malvids</taxon>
        <taxon>Sapindales</taxon>
        <taxon>Sapindaceae</taxon>
        <taxon>Xanthoceroideae</taxon>
        <taxon>Xanthoceras</taxon>
    </lineage>
</organism>
<evidence type="ECO:0000259" key="1">
    <source>
        <dbReference type="Pfam" id="PF25055"/>
    </source>
</evidence>
<protein>
    <recommendedName>
        <fullName evidence="1">DUF7792 domain-containing protein</fullName>
    </recommendedName>
</protein>
<name>A0ABQ8H6T1_9ROSI</name>
<gene>
    <name evidence="2" type="ORF">JRO89_XS13G0056600</name>
</gene>
<reference evidence="2 3" key="1">
    <citation type="submission" date="2021-02" db="EMBL/GenBank/DDBJ databases">
        <title>Plant Genome Project.</title>
        <authorList>
            <person name="Zhang R.-G."/>
        </authorList>
    </citation>
    <scope>NUCLEOTIDE SEQUENCE [LARGE SCALE GENOMIC DNA]</scope>
    <source>
        <tissue evidence="2">Leaves</tissue>
    </source>
</reference>
<dbReference type="Pfam" id="PF25055">
    <property type="entry name" value="DUF7792"/>
    <property type="match status" value="1"/>
</dbReference>
<dbReference type="InterPro" id="IPR056694">
    <property type="entry name" value="DUF7792"/>
</dbReference>
<evidence type="ECO:0000313" key="2">
    <source>
        <dbReference type="EMBL" id="KAH7549616.1"/>
    </source>
</evidence>
<dbReference type="EMBL" id="JAFEMO010000013">
    <property type="protein sequence ID" value="KAH7549616.1"/>
    <property type="molecule type" value="Genomic_DNA"/>
</dbReference>
<dbReference type="PANTHER" id="PTHR38925">
    <property type="entry name" value="PROTEIN, PUTATIVE-RELATED"/>
    <property type="match status" value="1"/>
</dbReference>
<dbReference type="PANTHER" id="PTHR38925:SF1">
    <property type="entry name" value="PROTEIN, PUTATIVE-RELATED"/>
    <property type="match status" value="1"/>
</dbReference>
<comment type="caution">
    <text evidence="2">The sequence shown here is derived from an EMBL/GenBank/DDBJ whole genome shotgun (WGS) entry which is preliminary data.</text>
</comment>
<feature type="domain" description="DUF7792" evidence="1">
    <location>
        <begin position="177"/>
        <end position="210"/>
    </location>
</feature>
<dbReference type="Proteomes" id="UP000827721">
    <property type="component" value="Unassembled WGS sequence"/>
</dbReference>
<keyword evidence="3" id="KW-1185">Reference proteome</keyword>
<proteinExistence type="predicted"/>
<evidence type="ECO:0000313" key="3">
    <source>
        <dbReference type="Proteomes" id="UP000827721"/>
    </source>
</evidence>
<sequence>MGLHMVALAKLNYILLSPSHSSVTPILASLICPFLLKFSCSFKLIRRAYVDLLYASRLFVFQLHQIAFDTQYQQPQLRINNNGSRWERALRIISCPLATHGEEEDREVLEGESKVQGGEDGGEAVGEGGLDGDLVGVPDAIEESILELIHVVVVDLGLAGKPFLEKDVDDLIADQLVIQLADQVVKAVDEATSNKQDCVKLKSKTEKLAAFN</sequence>